<dbReference type="Pfam" id="PF00300">
    <property type="entry name" value="His_Phos_1"/>
    <property type="match status" value="1"/>
</dbReference>
<reference evidence="2" key="1">
    <citation type="submission" date="2022-06" db="EMBL/GenBank/DDBJ databases">
        <title>Aeoliella straminimaris, a novel planctomycete from sediments.</title>
        <authorList>
            <person name="Vitorino I.R."/>
            <person name="Lage O.M."/>
        </authorList>
    </citation>
    <scope>NUCLEOTIDE SEQUENCE</scope>
    <source>
        <strain evidence="2">ICT_H6.2</strain>
    </source>
</reference>
<dbReference type="Gene3D" id="3.40.50.1240">
    <property type="entry name" value="Phosphoglycerate mutase-like"/>
    <property type="match status" value="1"/>
</dbReference>
<dbReference type="GO" id="GO:0016791">
    <property type="term" value="F:phosphatase activity"/>
    <property type="evidence" value="ECO:0007669"/>
    <property type="project" value="TreeGrafter"/>
</dbReference>
<comment type="caution">
    <text evidence="2">The sequence shown here is derived from an EMBL/GenBank/DDBJ whole genome shotgun (WGS) entry which is preliminary data.</text>
</comment>
<dbReference type="AlphaFoldDB" id="A0A9X2FJQ8"/>
<dbReference type="PANTHER" id="PTHR48100:SF10">
    <property type="entry name" value="2-CARBOXY-D-ARABINITOL-1-PHOSPHATASE-RELATED"/>
    <property type="match status" value="1"/>
</dbReference>
<proteinExistence type="predicted"/>
<dbReference type="SUPFAM" id="SSF53254">
    <property type="entry name" value="Phosphoglycerate mutase-like"/>
    <property type="match status" value="1"/>
</dbReference>
<dbReference type="SMART" id="SM00855">
    <property type="entry name" value="PGAM"/>
    <property type="match status" value="1"/>
</dbReference>
<dbReference type="EMBL" id="JAMXLR010000092">
    <property type="protein sequence ID" value="MCO6047716.1"/>
    <property type="molecule type" value="Genomic_DNA"/>
</dbReference>
<protein>
    <submittedName>
        <fullName evidence="2">Histidine phosphatase family protein</fullName>
    </submittedName>
</protein>
<organism evidence="2 3">
    <name type="scientific">Aeoliella straminimaris</name>
    <dbReference type="NCBI Taxonomy" id="2954799"/>
    <lineage>
        <taxon>Bacteria</taxon>
        <taxon>Pseudomonadati</taxon>
        <taxon>Planctomycetota</taxon>
        <taxon>Planctomycetia</taxon>
        <taxon>Pirellulales</taxon>
        <taxon>Lacipirellulaceae</taxon>
        <taxon>Aeoliella</taxon>
    </lineage>
</organism>
<dbReference type="PANTHER" id="PTHR48100">
    <property type="entry name" value="BROAD-SPECIFICITY PHOSPHATASE YOR283W-RELATED"/>
    <property type="match status" value="1"/>
</dbReference>
<evidence type="ECO:0000313" key="3">
    <source>
        <dbReference type="Proteomes" id="UP001155241"/>
    </source>
</evidence>
<evidence type="ECO:0000313" key="2">
    <source>
        <dbReference type="EMBL" id="MCO6047716.1"/>
    </source>
</evidence>
<gene>
    <name evidence="2" type="ORF">NG895_27750</name>
</gene>
<dbReference type="InterPro" id="IPR013078">
    <property type="entry name" value="His_Pase_superF_clade-1"/>
</dbReference>
<name>A0A9X2FJQ8_9BACT</name>
<dbReference type="RefSeq" id="WP_252855825.1">
    <property type="nucleotide sequence ID" value="NZ_JAMXLR010000092.1"/>
</dbReference>
<sequence length="208" mass="22863">MPDDCLIYLVRHGATAHNLLDPPRMQGRHIDEPLTDSGQSQAAQVAAALAGKSLAAIYSSPLKRSMQTAEAIAKHHEMPVTAVEDLAEADVGKWEDRSWVDIEANDNAAYLAFREDPVANGYPGGENLRQVTDRVVAALNQVAANHLGQHIAVSAHSVVNRLYLGELLHVPIAMRRRLPQDNCNLNIIRWRAHKQSVITVNALDHLAR</sequence>
<accession>A0A9X2FJQ8</accession>
<feature type="binding site" evidence="1">
    <location>
        <begin position="11"/>
        <end position="18"/>
    </location>
    <ligand>
        <name>substrate</name>
    </ligand>
</feature>
<dbReference type="InterPro" id="IPR050275">
    <property type="entry name" value="PGM_Phosphatase"/>
</dbReference>
<keyword evidence="3" id="KW-1185">Reference proteome</keyword>
<feature type="binding site" evidence="1">
    <location>
        <position position="64"/>
    </location>
    <ligand>
        <name>substrate</name>
    </ligand>
</feature>
<dbReference type="InterPro" id="IPR029033">
    <property type="entry name" value="His_PPase_superfam"/>
</dbReference>
<dbReference type="Proteomes" id="UP001155241">
    <property type="component" value="Unassembled WGS sequence"/>
</dbReference>
<dbReference type="CDD" id="cd07067">
    <property type="entry name" value="HP_PGM_like"/>
    <property type="match status" value="1"/>
</dbReference>
<evidence type="ECO:0000256" key="1">
    <source>
        <dbReference type="PIRSR" id="PIRSR613078-2"/>
    </source>
</evidence>